<accession>A0ACC2SFN0</accession>
<evidence type="ECO:0000313" key="2">
    <source>
        <dbReference type="Proteomes" id="UP001165960"/>
    </source>
</evidence>
<dbReference type="EMBL" id="QTSX02005095">
    <property type="protein sequence ID" value="KAJ9061118.1"/>
    <property type="molecule type" value="Genomic_DNA"/>
</dbReference>
<dbReference type="Proteomes" id="UP001165960">
    <property type="component" value="Unassembled WGS sequence"/>
</dbReference>
<evidence type="ECO:0000313" key="1">
    <source>
        <dbReference type="EMBL" id="KAJ9061118.1"/>
    </source>
</evidence>
<protein>
    <submittedName>
        <fullName evidence="1">Uncharacterized protein</fullName>
    </submittedName>
</protein>
<sequence>MILFKSEFILLVAIAFKTTVPRLRAAQLAARRTPSLAACPRTPAASQPASPPPRPPTTASQSPTQPAEWGNCQKGNPKKAISPNPNGGGTAA</sequence>
<gene>
    <name evidence="1" type="ORF">DSO57_1023675</name>
</gene>
<comment type="caution">
    <text evidence="1">The sequence shown here is derived from an EMBL/GenBank/DDBJ whole genome shotgun (WGS) entry which is preliminary data.</text>
</comment>
<proteinExistence type="predicted"/>
<keyword evidence="2" id="KW-1185">Reference proteome</keyword>
<reference evidence="1" key="1">
    <citation type="submission" date="2022-04" db="EMBL/GenBank/DDBJ databases">
        <title>Genome of the entomopathogenic fungus Entomophthora muscae.</title>
        <authorList>
            <person name="Elya C."/>
            <person name="Lovett B.R."/>
            <person name="Lee E."/>
            <person name="Macias A.M."/>
            <person name="Hajek A.E."/>
            <person name="De Bivort B.L."/>
            <person name="Kasson M.T."/>
            <person name="De Fine Licht H.H."/>
            <person name="Stajich J.E."/>
        </authorList>
    </citation>
    <scope>NUCLEOTIDE SEQUENCE</scope>
    <source>
        <strain evidence="1">Berkeley</strain>
    </source>
</reference>
<name>A0ACC2SFN0_9FUNG</name>
<organism evidence="1 2">
    <name type="scientific">Entomophthora muscae</name>
    <dbReference type="NCBI Taxonomy" id="34485"/>
    <lineage>
        <taxon>Eukaryota</taxon>
        <taxon>Fungi</taxon>
        <taxon>Fungi incertae sedis</taxon>
        <taxon>Zoopagomycota</taxon>
        <taxon>Entomophthoromycotina</taxon>
        <taxon>Entomophthoromycetes</taxon>
        <taxon>Entomophthorales</taxon>
        <taxon>Entomophthoraceae</taxon>
        <taxon>Entomophthora</taxon>
    </lineage>
</organism>